<dbReference type="PANTHER" id="PTHR47166">
    <property type="entry name" value="ZINC FINGER PROTEIN 831"/>
    <property type="match status" value="1"/>
</dbReference>
<reference evidence="4" key="1">
    <citation type="submission" date="2023-12" db="EMBL/GenBank/DDBJ databases">
        <authorList>
            <person name="Brown T."/>
        </authorList>
    </citation>
    <scope>NUCLEOTIDE SEQUENCE</scope>
</reference>
<feature type="compositionally biased region" description="Gly residues" evidence="2">
    <location>
        <begin position="223"/>
        <end position="237"/>
    </location>
</feature>
<dbReference type="Proteomes" id="UP001314169">
    <property type="component" value="Chromosome 7"/>
</dbReference>
<dbReference type="SMART" id="SM00355">
    <property type="entry name" value="ZnF_C2H2"/>
    <property type="match status" value="2"/>
</dbReference>
<sequence>MEVPELNRPASPARDQPALASGTPGTPGRQASPHLTLGPIILPPEQSLAPTVFLKALPIPLYHTVPPGGLQPRAPLVTGIDGGSVPFLLSPLLQPEGPGPAQAGKPVTPTVTVNIVSTLPVLSPGPALGSPGKGRTAGKYVCPHCGRDCLKPSVLEKHIRSHTGERPFPCATCGIAFKTQSNLYKHRRTQTHLNNARLSVGSDGAGGSLLEEGDKAAETPGAAGSGDSGSLGGGDGAGSERPLSPGVQGSGHCLGPATHLSPTATSLDLKSEALFCPGSAPDGREFPLDSPRAAPAGLPLASPQRGPRPPEQRSPAAGRAALQPPARAAEKPPDARAAESRLRKCESTDSGYLSRSDSSEQPPAPGSPTHGLSDPGVETPREAAPRPGAPGAERGGQEPRLELEKRRLEERIARLISHNQAVVDDPQLDHVRPRKTVLSKQGSIDLPVPYTYKDSFHFEIRVLEPGRRRPGAPGPVRSHGAAADTARPLLFHSVPTQLSAAVECVPVTRSNSLPFVEGTGPWREPRDARRGRRRPLSPRPVPARPGEAPSSHPRALVRQAAVEDLPGPAPGETETPAAEDRDGTRAAAREGLAGRGRAAARRPGPRKAQPFSQEKWQVYGCETFQRLYQRGSRPRGRGARGAGADWGAEPDLPVLEEAVGGEGAAPCQDRRTPACADTSVGARPEPWEGPPAAEGFLGTKPAAEQGEPGASARGREEPGAGGVPAPPALSSREPRGPELGCQLPPVPGPLRGGDLEAPRLVLPDPKLEGGPGSGGDAERPWQQALEVQRRPSGSSGEPPPAGDKLPSERKKLRVEQLSCPEQLGSLGGGDQPLRGPAQDSSPPSLDRDSDSGDGRRTSGTPFSVPSVVPRPAGPRHEAPVHGPAAGAPWGAPPLAAQPPDTTFPPKYLLRLPQRETPQQPPGAREPEGSRDPLCGNGLPQDLASAAGRGLGTHPAPGPALSGTNNFGEDSSWPRLWGRRKGVPGEEKGDLDTSTPAAGASLGSRVGPSQETASALSTPPCGSGRSEARDAGQLCVGSTRASLHSPWTLGREVAAGHSPCCPLDPSSVVLVPPPAGWPALARSRTSESSSLCGPQGPFPSLQAEPRLTWCCLDGSLPLPAERKERAASVTWAPYRPGSSAPTPGAEAGLVSEAESGRRTRTSPAEGGETQPWKLSCPAAPGMTAGGPGSEPGRRRGPPRRRRRARTCRGSSKQRAARRCRGSFLQGRVRLRASRLRKPLRVLRRDCPPPPLEGLDPRRTLGQASSEMAGLSLQGESSCVTSASPLGCGNREEKDWRPTSGGSSPSTSPRAVRDRDTWTVQDVISSASECGDRCPQNAVTGSALALPPNSLMHMGDHSLPSHSGDLPLGLLEAQLLSSQEQISAGPRLPAFLDAQEPLSIESKGSSPRQDTATSVAAVGTSLGFGGGHTTTGAPSAEPQGHGQAAGEPRTQSSPDSKSIAPRTSLSLWPGKSSPAPRLSGLVPSRPPGKAHPATPASRPAPTSSHQEEGRPEAHLPPEGQEKGTYPPGCASESGAVLGPRPPGGKDTEEIRESGLMALKADVVPSTPGQPVGVQEASLKTIKKRSLGGMRKQTRVEFSDTSSDDEDRLVIEI</sequence>
<feature type="compositionally biased region" description="Basic and acidic residues" evidence="2">
    <location>
        <begin position="395"/>
        <end position="405"/>
    </location>
</feature>
<feature type="compositionally biased region" description="Basic and acidic residues" evidence="2">
    <location>
        <begin position="328"/>
        <end position="347"/>
    </location>
</feature>
<name>A0ABP0ABQ8_PIPNA</name>
<feature type="region of interest" description="Disordered" evidence="2">
    <location>
        <begin position="1385"/>
        <end position="1549"/>
    </location>
</feature>
<evidence type="ECO:0000313" key="4">
    <source>
        <dbReference type="EMBL" id="CAK6447283.1"/>
    </source>
</evidence>
<evidence type="ECO:0000259" key="3">
    <source>
        <dbReference type="PROSITE" id="PS50157"/>
    </source>
</evidence>
<dbReference type="SUPFAM" id="SSF57667">
    <property type="entry name" value="beta-beta-alpha zinc fingers"/>
    <property type="match status" value="1"/>
</dbReference>
<keyword evidence="1" id="KW-0863">Zinc-finger</keyword>
<feature type="domain" description="C2H2-type" evidence="3">
    <location>
        <begin position="168"/>
        <end position="197"/>
    </location>
</feature>
<keyword evidence="1" id="KW-0479">Metal-binding</keyword>
<organism evidence="4 5">
    <name type="scientific">Pipistrellus nathusii</name>
    <name type="common">Nathusius' pipistrelle</name>
    <dbReference type="NCBI Taxonomy" id="59473"/>
    <lineage>
        <taxon>Eukaryota</taxon>
        <taxon>Metazoa</taxon>
        <taxon>Chordata</taxon>
        <taxon>Craniata</taxon>
        <taxon>Vertebrata</taxon>
        <taxon>Euteleostomi</taxon>
        <taxon>Mammalia</taxon>
        <taxon>Eutheria</taxon>
        <taxon>Laurasiatheria</taxon>
        <taxon>Chiroptera</taxon>
        <taxon>Yangochiroptera</taxon>
        <taxon>Vespertilionidae</taxon>
        <taxon>Pipistrellus</taxon>
    </lineage>
</organism>
<feature type="region of interest" description="Disordered" evidence="2">
    <location>
        <begin position="1590"/>
        <end position="1610"/>
    </location>
</feature>
<accession>A0ABP0ABQ8</accession>
<proteinExistence type="predicted"/>
<dbReference type="PROSITE" id="PS50157">
    <property type="entry name" value="ZINC_FINGER_C2H2_2"/>
    <property type="match status" value="2"/>
</dbReference>
<feature type="region of interest" description="Disordered" evidence="2">
    <location>
        <begin position="512"/>
        <end position="614"/>
    </location>
</feature>
<feature type="domain" description="C2H2-type" evidence="3">
    <location>
        <begin position="140"/>
        <end position="167"/>
    </location>
</feature>
<evidence type="ECO:0000313" key="5">
    <source>
        <dbReference type="Proteomes" id="UP001314169"/>
    </source>
</evidence>
<evidence type="ECO:0000256" key="2">
    <source>
        <dbReference type="SAM" id="MobiDB-lite"/>
    </source>
</evidence>
<feature type="compositionally biased region" description="Polar residues" evidence="2">
    <location>
        <begin position="1006"/>
        <end position="1016"/>
    </location>
</feature>
<keyword evidence="1" id="KW-0862">Zinc</keyword>
<keyword evidence="5" id="KW-1185">Reference proteome</keyword>
<feature type="compositionally biased region" description="Polar residues" evidence="2">
    <location>
        <begin position="1447"/>
        <end position="1464"/>
    </location>
</feature>
<feature type="region of interest" description="Disordered" evidence="2">
    <location>
        <begin position="1239"/>
        <end position="1314"/>
    </location>
</feature>
<feature type="compositionally biased region" description="Low complexity" evidence="2">
    <location>
        <begin position="1296"/>
        <end position="1307"/>
    </location>
</feature>
<protein>
    <recommendedName>
        <fullName evidence="3">C2H2-type domain-containing protein</fullName>
    </recommendedName>
</protein>
<dbReference type="InterPro" id="IPR013087">
    <property type="entry name" value="Znf_C2H2_type"/>
</dbReference>
<feature type="compositionally biased region" description="Basic residues" evidence="2">
    <location>
        <begin position="1193"/>
        <end position="1205"/>
    </location>
</feature>
<dbReference type="EMBL" id="OY882864">
    <property type="protein sequence ID" value="CAK6447283.1"/>
    <property type="molecule type" value="Genomic_DNA"/>
</dbReference>
<feature type="compositionally biased region" description="Polar residues" evidence="2">
    <location>
        <begin position="1272"/>
        <end position="1282"/>
    </location>
</feature>
<feature type="compositionally biased region" description="Polar residues" evidence="2">
    <location>
        <begin position="348"/>
        <end position="361"/>
    </location>
</feature>
<feature type="compositionally biased region" description="Low complexity" evidence="2">
    <location>
        <begin position="1488"/>
        <end position="1502"/>
    </location>
</feature>
<feature type="region of interest" description="Disordered" evidence="2">
    <location>
        <begin position="1345"/>
        <end position="1364"/>
    </location>
</feature>
<dbReference type="PANTHER" id="PTHR47166:SF1">
    <property type="entry name" value="ZINC FINGER PROTEIN 831"/>
    <property type="match status" value="1"/>
</dbReference>
<feature type="compositionally biased region" description="Basic and acidic residues" evidence="2">
    <location>
        <begin position="845"/>
        <end position="856"/>
    </location>
</feature>
<feature type="region of interest" description="Disordered" evidence="2">
    <location>
        <begin position="629"/>
        <end position="1032"/>
    </location>
</feature>
<dbReference type="Pfam" id="PF00096">
    <property type="entry name" value="zf-C2H2"/>
    <property type="match status" value="1"/>
</dbReference>
<feature type="region of interest" description="Disordered" evidence="2">
    <location>
        <begin position="195"/>
        <end position="257"/>
    </location>
</feature>
<feature type="region of interest" description="Disordered" evidence="2">
    <location>
        <begin position="1"/>
        <end position="38"/>
    </location>
</feature>
<feature type="region of interest" description="Disordered" evidence="2">
    <location>
        <begin position="280"/>
        <end position="405"/>
    </location>
</feature>
<evidence type="ECO:0000256" key="1">
    <source>
        <dbReference type="PROSITE-ProRule" id="PRU00042"/>
    </source>
</evidence>
<feature type="region of interest" description="Disordered" evidence="2">
    <location>
        <begin position="1131"/>
        <end position="1221"/>
    </location>
</feature>
<feature type="compositionally biased region" description="Polar residues" evidence="2">
    <location>
        <begin position="1400"/>
        <end position="1412"/>
    </location>
</feature>
<gene>
    <name evidence="4" type="ORF">MPIPNATIZW_LOCUS15589</name>
</gene>
<dbReference type="PROSITE" id="PS00028">
    <property type="entry name" value="ZINC_FINGER_C2H2_1"/>
    <property type="match status" value="2"/>
</dbReference>
<dbReference type="InterPro" id="IPR036236">
    <property type="entry name" value="Znf_C2H2_sf"/>
</dbReference>
<feature type="compositionally biased region" description="Basic and acidic residues" evidence="2">
    <location>
        <begin position="578"/>
        <end position="588"/>
    </location>
</feature>
<feature type="compositionally biased region" description="Low complexity" evidence="2">
    <location>
        <begin position="880"/>
        <end position="899"/>
    </location>
</feature>
<dbReference type="Gene3D" id="3.30.160.60">
    <property type="entry name" value="Classic Zinc Finger"/>
    <property type="match status" value="2"/>
</dbReference>
<feature type="compositionally biased region" description="Basic and acidic residues" evidence="2">
    <location>
        <begin position="1503"/>
        <end position="1519"/>
    </location>
</feature>